<feature type="region of interest" description="Disordered" evidence="2">
    <location>
        <begin position="347"/>
        <end position="378"/>
    </location>
</feature>
<feature type="domain" description="Rad50/SbcC-type AAA" evidence="3">
    <location>
        <begin position="71"/>
        <end position="321"/>
    </location>
</feature>
<dbReference type="EMBL" id="VZCW01000032">
    <property type="protein sequence ID" value="MQN11461.1"/>
    <property type="molecule type" value="Genomic_DNA"/>
</dbReference>
<dbReference type="Pfam" id="PF13476">
    <property type="entry name" value="AAA_23"/>
    <property type="match status" value="1"/>
</dbReference>
<sequence>MNTFQLHLIRKALGDSNQFEQNLRGVLELSLDSEDKAIAASVLKFFQGIELQPIPKPTGESHFRNLIFQNLLIKNFRKYGETIDKQYLGLKFQDSNVRQDSNVEHAPQRSIYVLLGDNGSGKSSLFDAMEYLCTGQVSEAVYRKIEKKNFVQHDSSAEMEIEISTLSQDLSLATNSSLLAEIDLRRFFFTENSIMDSSNFKSLESVEDGISDNDDNWYNFFAYAIGLDKDFVDFIFDQKSDSLFERLCLFLERIKKMMTTDSHGEAQSFEQLLIDKATFPSDKDKKKLIEFRDGLNDILAELNQNSFEISKIKNEIDTLNESPVKTLFRAQKIQALRDFQRQLNDLFPDNRQRQDTSSEALSLSKKKMEQSSKSSDEHKVDAQVIKPKLVSLLQETVNRLNIVIDSSVSNFDLSSIIDIKHQFETRQHVRKQPAFYSLTPEAISDLLLKLQEFRDNAKKEINQAIREIIDSEFKRSIEKMFHHIFLFAKETFLFDISHIADERISVTVNGLSVHKYFNTFRYRLFYLAIQAAINLAKMKREQFSFPMVLDDIFYANDYKNKRQLFHFFNVLKDEAKRLLPTLPFQLIFFTHDEQLFSTLHRNKEWRQGLDVNFSRVIEYDEFKQIESQYVKVTETKKYFNLHISLYDNGL</sequence>
<dbReference type="PANTHER" id="PTHR32182">
    <property type="entry name" value="DNA REPLICATION AND REPAIR PROTEIN RECF"/>
    <property type="match status" value="1"/>
</dbReference>
<feature type="compositionally biased region" description="Basic and acidic residues" evidence="2">
    <location>
        <begin position="366"/>
        <end position="378"/>
    </location>
</feature>
<proteinExistence type="predicted"/>
<dbReference type="AlphaFoldDB" id="A0AA90ZJK0"/>
<reference evidence="5" key="1">
    <citation type="submission" date="2019-09" db="EMBL/GenBank/DDBJ databases">
        <title>Distinct polysaccharide growth profiles of human intestinal Prevotella copri isolates.</title>
        <authorList>
            <person name="Fehlner-Peach H."/>
            <person name="Magnabosco C."/>
            <person name="Raghavan V."/>
            <person name="Scher J.U."/>
            <person name="Tett A."/>
            <person name="Cox L.M."/>
            <person name="Gottsegen C."/>
            <person name="Watters A."/>
            <person name="Wiltshire- Gordon J.D."/>
            <person name="Segata N."/>
            <person name="Bonneau R."/>
            <person name="Littman D.R."/>
        </authorList>
    </citation>
    <scope>NUCLEOTIDE SEQUENCE [LARGE SCALE GENOMIC DNA]</scope>
    <source>
        <strain evidence="5">iAQ1179</strain>
    </source>
</reference>
<feature type="coiled-coil region" evidence="1">
    <location>
        <begin position="443"/>
        <end position="474"/>
    </location>
</feature>
<evidence type="ECO:0000259" key="3">
    <source>
        <dbReference type="Pfam" id="PF13476"/>
    </source>
</evidence>
<dbReference type="InterPro" id="IPR038729">
    <property type="entry name" value="Rad50/SbcC_AAA"/>
</dbReference>
<dbReference type="SUPFAM" id="SSF52540">
    <property type="entry name" value="P-loop containing nucleoside triphosphate hydrolases"/>
    <property type="match status" value="1"/>
</dbReference>
<dbReference type="GO" id="GO:0016887">
    <property type="term" value="F:ATP hydrolysis activity"/>
    <property type="evidence" value="ECO:0007669"/>
    <property type="project" value="InterPro"/>
</dbReference>
<dbReference type="InterPro" id="IPR027417">
    <property type="entry name" value="P-loop_NTPase"/>
</dbReference>
<keyword evidence="4" id="KW-0547">Nucleotide-binding</keyword>
<organism evidence="4 5">
    <name type="scientific">Segatella copri</name>
    <dbReference type="NCBI Taxonomy" id="165179"/>
    <lineage>
        <taxon>Bacteria</taxon>
        <taxon>Pseudomonadati</taxon>
        <taxon>Bacteroidota</taxon>
        <taxon>Bacteroidia</taxon>
        <taxon>Bacteroidales</taxon>
        <taxon>Prevotellaceae</taxon>
        <taxon>Segatella</taxon>
    </lineage>
</organism>
<evidence type="ECO:0000313" key="5">
    <source>
        <dbReference type="Proteomes" id="UP000442105"/>
    </source>
</evidence>
<comment type="caution">
    <text evidence="4">The sequence shown here is derived from an EMBL/GenBank/DDBJ whole genome shotgun (WGS) entry which is preliminary data.</text>
</comment>
<keyword evidence="4" id="KW-0067">ATP-binding</keyword>
<evidence type="ECO:0000256" key="1">
    <source>
        <dbReference type="SAM" id="Coils"/>
    </source>
</evidence>
<protein>
    <submittedName>
        <fullName evidence="4">ATP-binding cassette domain-containing protein</fullName>
    </submittedName>
</protein>
<keyword evidence="1" id="KW-0175">Coiled coil</keyword>
<dbReference type="GO" id="GO:0005524">
    <property type="term" value="F:ATP binding"/>
    <property type="evidence" value="ECO:0007669"/>
    <property type="project" value="UniProtKB-KW"/>
</dbReference>
<dbReference type="GO" id="GO:0006302">
    <property type="term" value="P:double-strand break repair"/>
    <property type="evidence" value="ECO:0007669"/>
    <property type="project" value="InterPro"/>
</dbReference>
<dbReference type="Proteomes" id="UP000442105">
    <property type="component" value="Unassembled WGS sequence"/>
</dbReference>
<gene>
    <name evidence="4" type="ORF">F7D95_01225</name>
</gene>
<accession>A0AA90ZJK0</accession>
<dbReference type="Gene3D" id="3.40.50.300">
    <property type="entry name" value="P-loop containing nucleotide triphosphate hydrolases"/>
    <property type="match status" value="1"/>
</dbReference>
<dbReference type="GO" id="GO:0000731">
    <property type="term" value="P:DNA synthesis involved in DNA repair"/>
    <property type="evidence" value="ECO:0007669"/>
    <property type="project" value="TreeGrafter"/>
</dbReference>
<name>A0AA90ZJK0_9BACT</name>
<dbReference type="RefSeq" id="WP_153127664.1">
    <property type="nucleotide sequence ID" value="NZ_VZCW01000032.1"/>
</dbReference>
<evidence type="ECO:0000256" key="2">
    <source>
        <dbReference type="SAM" id="MobiDB-lite"/>
    </source>
</evidence>
<evidence type="ECO:0000313" key="4">
    <source>
        <dbReference type="EMBL" id="MQN11461.1"/>
    </source>
</evidence>
<dbReference type="PANTHER" id="PTHR32182:SF0">
    <property type="entry name" value="DNA REPLICATION AND REPAIR PROTEIN RECF"/>
    <property type="match status" value="1"/>
</dbReference>